<evidence type="ECO:0000313" key="3">
    <source>
        <dbReference type="Proteomes" id="UP000035214"/>
    </source>
</evidence>
<keyword evidence="1" id="KW-1133">Transmembrane helix</keyword>
<comment type="caution">
    <text evidence="2">The sequence shown here is derived from an EMBL/GenBank/DDBJ whole genome shotgun (WGS) entry which is preliminary data.</text>
</comment>
<dbReference type="PATRIC" id="fig|1396.428.peg.3180"/>
<organism evidence="2 3">
    <name type="scientific">Bacillus cereus</name>
    <dbReference type="NCBI Taxonomy" id="1396"/>
    <lineage>
        <taxon>Bacteria</taxon>
        <taxon>Bacillati</taxon>
        <taxon>Bacillota</taxon>
        <taxon>Bacilli</taxon>
        <taxon>Bacillales</taxon>
        <taxon>Bacillaceae</taxon>
        <taxon>Bacillus</taxon>
        <taxon>Bacillus cereus group</taxon>
    </lineage>
</organism>
<feature type="transmembrane region" description="Helical" evidence="1">
    <location>
        <begin position="7"/>
        <end position="29"/>
    </location>
</feature>
<evidence type="ECO:0000256" key="1">
    <source>
        <dbReference type="SAM" id="Phobius"/>
    </source>
</evidence>
<keyword evidence="1" id="KW-0472">Membrane</keyword>
<reference evidence="2 3" key="1">
    <citation type="submission" date="2015-04" db="EMBL/GenBank/DDBJ databases">
        <title>Draft Genome Sequences of Eight Spore-Forming Food Isolates of Bacillus cereus Genome sequencing.</title>
        <authorList>
            <person name="Krawcyk A.O."/>
            <person name="de Jong A."/>
            <person name="Eijlander R.T."/>
            <person name="Berendsen E.M."/>
            <person name="Holsappel S."/>
            <person name="Wells-Bennik M."/>
            <person name="Kuipers O.P."/>
        </authorList>
    </citation>
    <scope>NUCLEOTIDE SEQUENCE [LARGE SCALE GENOMIC DNA]</scope>
    <source>
        <strain evidence="2 3">B4077</strain>
    </source>
</reference>
<gene>
    <name evidence="2" type="ORF">B4077_3883</name>
</gene>
<dbReference type="Proteomes" id="UP000035214">
    <property type="component" value="Unassembled WGS sequence"/>
</dbReference>
<accession>A0A0G8F293</accession>
<keyword evidence="1" id="KW-0812">Transmembrane</keyword>
<proteinExistence type="predicted"/>
<sequence>MSAVDVALAINIATFNARIALGAYLGGIVTNSLGLIHTASVGVIMVVAAVILTAWSMTLEKRDQVK</sequence>
<name>A0A0G8F293_BACCE</name>
<protein>
    <submittedName>
        <fullName evidence="2">Uncharacterized protein</fullName>
    </submittedName>
</protein>
<dbReference type="AlphaFoldDB" id="A0A0G8F293"/>
<feature type="transmembrane region" description="Helical" evidence="1">
    <location>
        <begin position="35"/>
        <end position="57"/>
    </location>
</feature>
<dbReference type="EMBL" id="LCYI01000019">
    <property type="protein sequence ID" value="KLA30663.1"/>
    <property type="molecule type" value="Genomic_DNA"/>
</dbReference>
<evidence type="ECO:0000313" key="2">
    <source>
        <dbReference type="EMBL" id="KLA30663.1"/>
    </source>
</evidence>